<dbReference type="AlphaFoldDB" id="A0A9D1HCE3"/>
<evidence type="ECO:0000256" key="1">
    <source>
        <dbReference type="SAM" id="Phobius"/>
    </source>
</evidence>
<evidence type="ECO:0000313" key="3">
    <source>
        <dbReference type="EMBL" id="HIT99353.1"/>
    </source>
</evidence>
<keyword evidence="3" id="KW-0012">Acyltransferase</keyword>
<reference evidence="3" key="1">
    <citation type="submission" date="2020-10" db="EMBL/GenBank/DDBJ databases">
        <authorList>
            <person name="Gilroy R."/>
        </authorList>
    </citation>
    <scope>NUCLEOTIDE SEQUENCE</scope>
    <source>
        <strain evidence="3">CHK176-22527</strain>
    </source>
</reference>
<proteinExistence type="predicted"/>
<sequence>METLNKDKKERNYLFDNIKAVLVFFVVSAHYIRVNGSFDPATAGGMYYIIAFSFIMQGFLLVSGYFSKNTEKCRAGAFKNFLMPYLILMPVMFCFRLILFDDVSFDMMHPSHALWYLLVMFVYRFFIKDLGKVRGIVVISALLMLVSGCFSSLGEELALGRICSFLVFFIIGYKMRPVHVEKIRRIPKPFIFALLAALLVFSYFLAFSEAIPIEMWHLKDGYSIYHMSNAAGILIRFILGVTALAWLLVIFSLTPSKKMFLSDIGQRTLAVYVCHIPVRYAIKAFSIPGDGSVLTYVISFTAAAASVYVFSRPKVQEAYNSVMDLIYGIVEKVFRRSVEVMTAVKRNVKNLFKDEGCSSRDNK</sequence>
<keyword evidence="3" id="KW-0808">Transferase</keyword>
<dbReference type="PANTHER" id="PTHR37312">
    <property type="entry name" value="MEMBRANE-BOUND ACYLTRANSFERASE YKRP-RELATED"/>
    <property type="match status" value="1"/>
</dbReference>
<feature type="transmembrane region" description="Helical" evidence="1">
    <location>
        <begin position="133"/>
        <end position="153"/>
    </location>
</feature>
<accession>A0A9D1HCE3</accession>
<dbReference type="PANTHER" id="PTHR37312:SF1">
    <property type="entry name" value="MEMBRANE-BOUND ACYLTRANSFERASE YKRP-RELATED"/>
    <property type="match status" value="1"/>
</dbReference>
<keyword evidence="1" id="KW-0472">Membrane</keyword>
<dbReference type="InterPro" id="IPR002656">
    <property type="entry name" value="Acyl_transf_3_dom"/>
</dbReference>
<name>A0A9D1HCE3_9FIRM</name>
<evidence type="ECO:0000313" key="4">
    <source>
        <dbReference type="Proteomes" id="UP000824159"/>
    </source>
</evidence>
<keyword evidence="1" id="KW-0812">Transmembrane</keyword>
<feature type="transmembrane region" description="Helical" evidence="1">
    <location>
        <begin position="110"/>
        <end position="126"/>
    </location>
</feature>
<feature type="transmembrane region" description="Helical" evidence="1">
    <location>
        <begin position="45"/>
        <end position="66"/>
    </location>
</feature>
<dbReference type="Pfam" id="PF01757">
    <property type="entry name" value="Acyl_transf_3"/>
    <property type="match status" value="1"/>
</dbReference>
<feature type="transmembrane region" description="Helical" evidence="1">
    <location>
        <begin position="159"/>
        <end position="178"/>
    </location>
</feature>
<reference evidence="3" key="2">
    <citation type="journal article" date="2021" name="PeerJ">
        <title>Extensive microbial diversity within the chicken gut microbiome revealed by metagenomics and culture.</title>
        <authorList>
            <person name="Gilroy R."/>
            <person name="Ravi A."/>
            <person name="Getino M."/>
            <person name="Pursley I."/>
            <person name="Horton D.L."/>
            <person name="Alikhan N.F."/>
            <person name="Baker D."/>
            <person name="Gharbi K."/>
            <person name="Hall N."/>
            <person name="Watson M."/>
            <person name="Adriaenssens E.M."/>
            <person name="Foster-Nyarko E."/>
            <person name="Jarju S."/>
            <person name="Secka A."/>
            <person name="Antonio M."/>
            <person name="Oren A."/>
            <person name="Chaudhuri R.R."/>
            <person name="La Ragione R."/>
            <person name="Hildebrand F."/>
            <person name="Pallen M.J."/>
        </authorList>
    </citation>
    <scope>NUCLEOTIDE SEQUENCE</scope>
    <source>
        <strain evidence="3">CHK176-22527</strain>
    </source>
</reference>
<feature type="transmembrane region" description="Helical" evidence="1">
    <location>
        <begin position="190"/>
        <end position="213"/>
    </location>
</feature>
<feature type="transmembrane region" description="Helical" evidence="1">
    <location>
        <begin position="12"/>
        <end position="33"/>
    </location>
</feature>
<dbReference type="InterPro" id="IPR052734">
    <property type="entry name" value="Nod_factor_acetyltransferase"/>
</dbReference>
<dbReference type="EMBL" id="DVLX01000040">
    <property type="protein sequence ID" value="HIT99353.1"/>
    <property type="molecule type" value="Genomic_DNA"/>
</dbReference>
<keyword evidence="1" id="KW-1133">Transmembrane helix</keyword>
<feature type="domain" description="Acyltransferase 3" evidence="2">
    <location>
        <begin position="15"/>
        <end position="311"/>
    </location>
</feature>
<gene>
    <name evidence="3" type="ORF">IAD12_03760</name>
</gene>
<feature type="transmembrane region" description="Helical" evidence="1">
    <location>
        <begin position="233"/>
        <end position="253"/>
    </location>
</feature>
<comment type="caution">
    <text evidence="3">The sequence shown here is derived from an EMBL/GenBank/DDBJ whole genome shotgun (WGS) entry which is preliminary data.</text>
</comment>
<organism evidence="3 4">
    <name type="scientific">Candidatus Allocopromorpha excrementavium</name>
    <dbReference type="NCBI Taxonomy" id="2840741"/>
    <lineage>
        <taxon>Bacteria</taxon>
        <taxon>Bacillati</taxon>
        <taxon>Bacillota</taxon>
        <taxon>Clostridia</taxon>
        <taxon>Eubacteriales</taxon>
        <taxon>Eubacteriaceae</taxon>
        <taxon>Eubacteriaceae incertae sedis</taxon>
        <taxon>Candidatus Allocopromorpha</taxon>
    </lineage>
</organism>
<dbReference type="GO" id="GO:0016747">
    <property type="term" value="F:acyltransferase activity, transferring groups other than amino-acyl groups"/>
    <property type="evidence" value="ECO:0007669"/>
    <property type="project" value="InterPro"/>
</dbReference>
<feature type="transmembrane region" description="Helical" evidence="1">
    <location>
        <begin position="78"/>
        <end position="98"/>
    </location>
</feature>
<dbReference type="Proteomes" id="UP000824159">
    <property type="component" value="Unassembled WGS sequence"/>
</dbReference>
<evidence type="ECO:0000259" key="2">
    <source>
        <dbReference type="Pfam" id="PF01757"/>
    </source>
</evidence>
<protein>
    <submittedName>
        <fullName evidence="3">Acyltransferase</fullName>
    </submittedName>
</protein>